<name>A0EFV2_PARTE</name>
<dbReference type="OMA" id="YLNELFC"/>
<dbReference type="eggNOG" id="ENOG502RT37">
    <property type="taxonomic scope" value="Eukaryota"/>
</dbReference>
<dbReference type="AlphaFoldDB" id="A0EFV2"/>
<dbReference type="OrthoDB" id="292688at2759"/>
<evidence type="ECO:0000313" key="3">
    <source>
        <dbReference type="Proteomes" id="UP000000600"/>
    </source>
</evidence>
<dbReference type="InterPro" id="IPR024790">
    <property type="entry name" value="APC4_long_dom"/>
</dbReference>
<evidence type="ECO:0000259" key="1">
    <source>
        <dbReference type="Pfam" id="PF12896"/>
    </source>
</evidence>
<feature type="domain" description="Anaphase-promoting complex subunit 4 long" evidence="1">
    <location>
        <begin position="196"/>
        <end position="379"/>
    </location>
</feature>
<dbReference type="GeneID" id="5047351"/>
<dbReference type="InParanoid" id="A0EFV2"/>
<gene>
    <name evidence="2" type="ORF">GSPATT00026516001</name>
</gene>
<protein>
    <recommendedName>
        <fullName evidence="1">Anaphase-promoting complex subunit 4 long domain-containing protein</fullName>
    </recommendedName>
</protein>
<dbReference type="Pfam" id="PF12896">
    <property type="entry name" value="ANAPC4"/>
    <property type="match status" value="1"/>
</dbReference>
<dbReference type="EMBL" id="CT868676">
    <property type="protein sequence ID" value="CAK94193.1"/>
    <property type="molecule type" value="Genomic_DNA"/>
</dbReference>
<evidence type="ECO:0000313" key="2">
    <source>
        <dbReference type="EMBL" id="CAK94193.1"/>
    </source>
</evidence>
<keyword evidence="3" id="KW-1185">Reference proteome</keyword>
<dbReference type="Proteomes" id="UP000000600">
    <property type="component" value="Unassembled WGS sequence"/>
</dbReference>
<dbReference type="RefSeq" id="XP_001461566.1">
    <property type="nucleotide sequence ID" value="XM_001461529.1"/>
</dbReference>
<accession>A0EFV2</accession>
<reference evidence="2 3" key="1">
    <citation type="journal article" date="2006" name="Nature">
        <title>Global trends of whole-genome duplications revealed by the ciliate Paramecium tetraurelia.</title>
        <authorList>
            <consortium name="Genoscope"/>
            <person name="Aury J.-M."/>
            <person name="Jaillon O."/>
            <person name="Duret L."/>
            <person name="Noel B."/>
            <person name="Jubin C."/>
            <person name="Porcel B.M."/>
            <person name="Segurens B."/>
            <person name="Daubin V."/>
            <person name="Anthouard V."/>
            <person name="Aiach N."/>
            <person name="Arnaiz O."/>
            <person name="Billaut A."/>
            <person name="Beisson J."/>
            <person name="Blanc I."/>
            <person name="Bouhouche K."/>
            <person name="Camara F."/>
            <person name="Duharcourt S."/>
            <person name="Guigo R."/>
            <person name="Gogendeau D."/>
            <person name="Katinka M."/>
            <person name="Keller A.-M."/>
            <person name="Kissmehl R."/>
            <person name="Klotz C."/>
            <person name="Koll F."/>
            <person name="Le Moue A."/>
            <person name="Lepere C."/>
            <person name="Malinsky S."/>
            <person name="Nowacki M."/>
            <person name="Nowak J.K."/>
            <person name="Plattner H."/>
            <person name="Poulain J."/>
            <person name="Ruiz F."/>
            <person name="Serrano V."/>
            <person name="Zagulski M."/>
            <person name="Dessen P."/>
            <person name="Betermier M."/>
            <person name="Weissenbach J."/>
            <person name="Scarpelli C."/>
            <person name="Schachter V."/>
            <person name="Sperling L."/>
            <person name="Meyer E."/>
            <person name="Cohen J."/>
            <person name="Wincker P."/>
        </authorList>
    </citation>
    <scope>NUCLEOTIDE SEQUENCE [LARGE SCALE GENOMIC DNA]</scope>
    <source>
        <strain evidence="2 3">Stock d4-2</strain>
    </source>
</reference>
<sequence>MESQSFSPMLDRVMAQEIQSVSWSKTMDVCAILYVNNQLEICRVSEQLQRMFMIQEDDAISNIIVESTFLTYNVGNKLFLYHLASHQKIIQSTLIKNSDKITQMLLVQVNVKIIKELELQAAIIPLSTTNLKNWQNLCFLKQQQINNIIFSLTNRQIAYNFNGILHLGEIEHKGIIELYQLQNELHCFSDSTVEIYDISLMKHQQILKYIQQLSYLNELFCFLKTSILLINTQLQDIFKCYQLNIIGPLVAFGPQESINSHILKFYQKGDCSQELVQFFQKELYNTKILQKMDDNITNSFNNIQEIIQDSLMNVLSRILIILNFFIQSKNMPFYQGLHKTPFEELQQTVQKIQKLFSRFQIECHQTKLHLRNFFVWLNLCAIKAGNEQEVECENVNSPLNKIEVDLSKLFDFLKDNHLFQLRNLQCFYQGKISPKTFFTKVVVQKNIEFKQTENITKILQNVFKDSYVDNVKQKQHQIEYEESFETVNSLIRELQNNLDKIAINLKPHLRTKINIDLSSSILRFSEKSEESYLISVLKDNTIIQYTYQQQGFVKSNKIQFNNKFIKELQYFDGKLIILSTNQQKSNELARTNQQKDEGLFNQLQLTAYISSVDLETQNKFECHSIKDLQVSKKGLISIIIDSKKLIILSI</sequence>
<organism evidence="2 3">
    <name type="scientific">Paramecium tetraurelia</name>
    <dbReference type="NCBI Taxonomy" id="5888"/>
    <lineage>
        <taxon>Eukaryota</taxon>
        <taxon>Sar</taxon>
        <taxon>Alveolata</taxon>
        <taxon>Ciliophora</taxon>
        <taxon>Intramacronucleata</taxon>
        <taxon>Oligohymenophorea</taxon>
        <taxon>Peniculida</taxon>
        <taxon>Parameciidae</taxon>
        <taxon>Paramecium</taxon>
    </lineage>
</organism>
<dbReference type="STRING" id="5888.A0EFV2"/>
<dbReference type="KEGG" id="ptm:GSPATT00026516001"/>
<dbReference type="HOGENOM" id="CLU_425472_0_0_1"/>
<proteinExistence type="predicted"/>